<evidence type="ECO:0000313" key="9">
    <source>
        <dbReference type="EMBL" id="OIW35707.1"/>
    </source>
</evidence>
<evidence type="ECO:0000256" key="3">
    <source>
        <dbReference type="ARBA" id="ARBA00022692"/>
    </source>
</evidence>
<keyword evidence="3 7" id="KW-0812">Transmembrane</keyword>
<feature type="transmembrane region" description="Helical" evidence="7">
    <location>
        <begin position="128"/>
        <end position="148"/>
    </location>
</feature>
<feature type="transmembrane region" description="Helical" evidence="7">
    <location>
        <begin position="331"/>
        <end position="348"/>
    </location>
</feature>
<dbReference type="InterPro" id="IPR020846">
    <property type="entry name" value="MFS_dom"/>
</dbReference>
<evidence type="ECO:0000313" key="10">
    <source>
        <dbReference type="Proteomes" id="UP000182658"/>
    </source>
</evidence>
<evidence type="ECO:0000256" key="4">
    <source>
        <dbReference type="ARBA" id="ARBA00022989"/>
    </source>
</evidence>
<dbReference type="InParanoid" id="A0A1J7J8M4"/>
<evidence type="ECO:0000256" key="2">
    <source>
        <dbReference type="ARBA" id="ARBA00022448"/>
    </source>
</evidence>
<dbReference type="Gene3D" id="1.20.1720.10">
    <property type="entry name" value="Multidrug resistance protein D"/>
    <property type="match status" value="1"/>
</dbReference>
<keyword evidence="4 7" id="KW-1133">Transmembrane helix</keyword>
<evidence type="ECO:0000256" key="1">
    <source>
        <dbReference type="ARBA" id="ARBA00004141"/>
    </source>
</evidence>
<dbReference type="CDD" id="cd17502">
    <property type="entry name" value="MFS_Azr1_MDR_like"/>
    <property type="match status" value="1"/>
</dbReference>
<feature type="transmembrane region" description="Helical" evidence="7">
    <location>
        <begin position="424"/>
        <end position="447"/>
    </location>
</feature>
<feature type="transmembrane region" description="Helical" evidence="7">
    <location>
        <begin position="187"/>
        <end position="207"/>
    </location>
</feature>
<dbReference type="FunFam" id="1.20.1720.10:FF:000012">
    <property type="entry name" value="MFS toxin efflux pump (AflT)"/>
    <property type="match status" value="1"/>
</dbReference>
<keyword evidence="5 7" id="KW-0472">Membrane</keyword>
<dbReference type="SUPFAM" id="SSF103473">
    <property type="entry name" value="MFS general substrate transporter"/>
    <property type="match status" value="1"/>
</dbReference>
<accession>A0A1J7J8M4</accession>
<feature type="transmembrane region" description="Helical" evidence="7">
    <location>
        <begin position="260"/>
        <end position="278"/>
    </location>
</feature>
<dbReference type="FunCoup" id="A0A1J7J8M4">
    <property type="interactions" value="65"/>
</dbReference>
<proteinExistence type="predicted"/>
<evidence type="ECO:0000256" key="7">
    <source>
        <dbReference type="SAM" id="Phobius"/>
    </source>
</evidence>
<dbReference type="InterPro" id="IPR011701">
    <property type="entry name" value="MFS"/>
</dbReference>
<feature type="domain" description="Major facilitator superfamily (MFS) profile" evidence="8">
    <location>
        <begin position="64"/>
        <end position="552"/>
    </location>
</feature>
<dbReference type="GO" id="GO:0005886">
    <property type="term" value="C:plasma membrane"/>
    <property type="evidence" value="ECO:0007669"/>
    <property type="project" value="TreeGrafter"/>
</dbReference>
<name>A0A1J7J8M4_9PEZI</name>
<feature type="transmembrane region" description="Helical" evidence="7">
    <location>
        <begin position="154"/>
        <end position="175"/>
    </location>
</feature>
<sequence length="565" mass="59477">MTLPDEKVAIIDPDTNSNLPRSPTTTPPVLNNVSDSENTDLEKPAQNITAETDQWPHGFKLVLLAGASIVAVFLIALDQTIIGTAIPKITDEFQGLNDVSWYAAAYFMTFGAAQTSAGKIYKYFDLKWSFLVSMLIFEVGSLICAVAPNSKALIVGRAIAGLGGAGLSVGGTSIVSFTVPPAKRPMMMGLIGMTYAIAAVLGPLLGGAFTDRVSWRWCFYINLPIGGAAAVAVFFFFNLPAAAVPPNISLKRKLLHLDPVGIALAMGAITCFILALQYGGNTHPWNSSQVIGLLVGFGLLVIVLVTWEIWLGDYAMMLPRLYKQRSLSTTAPFQFFFMGGYLVLLYYLPIYFQSILGASPIRSGVNNLPLVLAAAVFALAGGAVVMKTGRAQQVMFSGSMLATIAIGLIYTLDIGTSTAKWVGYQFFTGAALAFAIMHGMSIAQASVGSEDLAAVTANLLFWQTVGGAFSTSAGQAAFVNRLLATLPQTAPGVSPGLVLLTGASELHNVFPAEVLPGVLEAYMVGLKAAFAVAVAFSGVAFLCSLAIPMERLPTHGPGGASMAMA</sequence>
<keyword evidence="10" id="KW-1185">Reference proteome</keyword>
<feature type="transmembrane region" description="Helical" evidence="7">
    <location>
        <begin position="368"/>
        <end position="386"/>
    </location>
</feature>
<feature type="compositionally biased region" description="Polar residues" evidence="6">
    <location>
        <begin position="14"/>
        <end position="36"/>
    </location>
</feature>
<dbReference type="InterPro" id="IPR036259">
    <property type="entry name" value="MFS_trans_sf"/>
</dbReference>
<feature type="region of interest" description="Disordered" evidence="6">
    <location>
        <begin position="10"/>
        <end position="38"/>
    </location>
</feature>
<evidence type="ECO:0000259" key="8">
    <source>
        <dbReference type="PROSITE" id="PS50850"/>
    </source>
</evidence>
<feature type="transmembrane region" description="Helical" evidence="7">
    <location>
        <begin position="219"/>
        <end position="239"/>
    </location>
</feature>
<dbReference type="Pfam" id="PF07690">
    <property type="entry name" value="MFS_1"/>
    <property type="match status" value="1"/>
</dbReference>
<evidence type="ECO:0000256" key="5">
    <source>
        <dbReference type="ARBA" id="ARBA00023136"/>
    </source>
</evidence>
<dbReference type="PANTHER" id="PTHR23501:SF177">
    <property type="entry name" value="MAJOR FACILITATOR SUPERFAMILY (MFS) PROFILE DOMAIN-CONTAINING PROTEIN-RELATED"/>
    <property type="match status" value="1"/>
</dbReference>
<feature type="transmembrane region" description="Helical" evidence="7">
    <location>
        <begin position="393"/>
        <end position="412"/>
    </location>
</feature>
<dbReference type="PROSITE" id="PS50850">
    <property type="entry name" value="MFS"/>
    <property type="match status" value="1"/>
</dbReference>
<reference evidence="9 10" key="1">
    <citation type="submission" date="2016-10" db="EMBL/GenBank/DDBJ databases">
        <title>Draft genome sequence of Coniochaeta ligniaria NRRL30616, a lignocellulolytic fungus for bioabatement of inhibitors in plant biomass hydrolysates.</title>
        <authorList>
            <consortium name="DOE Joint Genome Institute"/>
            <person name="Jimenez D.J."/>
            <person name="Hector R.E."/>
            <person name="Riley R."/>
            <person name="Sun H."/>
            <person name="Grigoriev I.V."/>
            <person name="Van Elsas J.D."/>
            <person name="Nichols N.N."/>
        </authorList>
    </citation>
    <scope>NUCLEOTIDE SEQUENCE [LARGE SCALE GENOMIC DNA]</scope>
    <source>
        <strain evidence="9 10">NRRL 30616</strain>
    </source>
</reference>
<comment type="subcellular location">
    <subcellularLocation>
        <location evidence="1">Membrane</location>
        <topology evidence="1">Multi-pass membrane protein</topology>
    </subcellularLocation>
</comment>
<dbReference type="AlphaFoldDB" id="A0A1J7J8M4"/>
<feature type="transmembrane region" description="Helical" evidence="7">
    <location>
        <begin position="101"/>
        <end position="121"/>
    </location>
</feature>
<dbReference type="OrthoDB" id="10021397at2759"/>
<gene>
    <name evidence="9" type="ORF">CONLIGDRAFT_68630</name>
</gene>
<feature type="transmembrane region" description="Helical" evidence="7">
    <location>
        <begin position="528"/>
        <end position="547"/>
    </location>
</feature>
<evidence type="ECO:0000256" key="6">
    <source>
        <dbReference type="SAM" id="MobiDB-lite"/>
    </source>
</evidence>
<keyword evidence="2" id="KW-0813">Transport</keyword>
<dbReference type="PANTHER" id="PTHR23501">
    <property type="entry name" value="MAJOR FACILITATOR SUPERFAMILY"/>
    <property type="match status" value="1"/>
</dbReference>
<dbReference type="Proteomes" id="UP000182658">
    <property type="component" value="Unassembled WGS sequence"/>
</dbReference>
<dbReference type="EMBL" id="KV875093">
    <property type="protein sequence ID" value="OIW35707.1"/>
    <property type="molecule type" value="Genomic_DNA"/>
</dbReference>
<feature type="transmembrane region" description="Helical" evidence="7">
    <location>
        <begin position="290"/>
        <end position="310"/>
    </location>
</feature>
<protein>
    <submittedName>
        <fullName evidence="9">MFS general substrate transporter</fullName>
    </submittedName>
</protein>
<feature type="transmembrane region" description="Helical" evidence="7">
    <location>
        <begin position="61"/>
        <end position="81"/>
    </location>
</feature>
<dbReference type="GO" id="GO:0022857">
    <property type="term" value="F:transmembrane transporter activity"/>
    <property type="evidence" value="ECO:0007669"/>
    <property type="project" value="InterPro"/>
</dbReference>
<organism evidence="9 10">
    <name type="scientific">Coniochaeta ligniaria NRRL 30616</name>
    <dbReference type="NCBI Taxonomy" id="1408157"/>
    <lineage>
        <taxon>Eukaryota</taxon>
        <taxon>Fungi</taxon>
        <taxon>Dikarya</taxon>
        <taxon>Ascomycota</taxon>
        <taxon>Pezizomycotina</taxon>
        <taxon>Sordariomycetes</taxon>
        <taxon>Sordariomycetidae</taxon>
        <taxon>Coniochaetales</taxon>
        <taxon>Coniochaetaceae</taxon>
        <taxon>Coniochaeta</taxon>
    </lineage>
</organism>